<evidence type="ECO:0000313" key="6">
    <source>
        <dbReference type="Proteomes" id="UP000018362"/>
    </source>
</evidence>
<dbReference type="RefSeq" id="WP_022124969.1">
    <property type="nucleotide sequence ID" value="NZ_FR880874.1"/>
</dbReference>
<dbReference type="Gene3D" id="1.10.10.60">
    <property type="entry name" value="Homeodomain-like"/>
    <property type="match status" value="1"/>
</dbReference>
<dbReference type="GO" id="GO:0043565">
    <property type="term" value="F:sequence-specific DNA binding"/>
    <property type="evidence" value="ECO:0007669"/>
    <property type="project" value="InterPro"/>
</dbReference>
<gene>
    <name evidence="5" type="ORF">BN509_00373</name>
</gene>
<evidence type="ECO:0000256" key="2">
    <source>
        <dbReference type="ARBA" id="ARBA00023125"/>
    </source>
</evidence>
<dbReference type="AlphaFoldDB" id="R6C8K2"/>
<feature type="domain" description="HTH araC/xylS-type" evidence="4">
    <location>
        <begin position="218"/>
        <end position="296"/>
    </location>
</feature>
<comment type="caution">
    <text evidence="5">The sequence shown here is derived from an EMBL/GenBank/DDBJ whole genome shotgun (WGS) entry which is preliminary data.</text>
</comment>
<protein>
    <recommendedName>
        <fullName evidence="4">HTH araC/xylS-type domain-containing protein</fullName>
    </recommendedName>
</protein>
<name>R6C8K2_9BACT</name>
<dbReference type="InterPro" id="IPR037923">
    <property type="entry name" value="HTH-like"/>
</dbReference>
<keyword evidence="2" id="KW-0238">DNA-binding</keyword>
<reference evidence="5" key="1">
    <citation type="submission" date="2012-11" db="EMBL/GenBank/DDBJ databases">
        <title>Dependencies among metagenomic species, viruses, plasmids and units of genetic variation.</title>
        <authorList>
            <person name="Nielsen H.B."/>
            <person name="Almeida M."/>
            <person name="Juncker A.S."/>
            <person name="Rasmussen S."/>
            <person name="Li J."/>
            <person name="Sunagawa S."/>
            <person name="Plichta D."/>
            <person name="Gautier L."/>
            <person name="Le Chatelier E."/>
            <person name="Peletier E."/>
            <person name="Bonde I."/>
            <person name="Nielsen T."/>
            <person name="Manichanh C."/>
            <person name="Arumugam M."/>
            <person name="Batto J."/>
            <person name="Santos M.B.Q.D."/>
            <person name="Blom N."/>
            <person name="Borruel N."/>
            <person name="Burgdorf K.S."/>
            <person name="Boumezbeur F."/>
            <person name="Casellas F."/>
            <person name="Dore J."/>
            <person name="Guarner F."/>
            <person name="Hansen T."/>
            <person name="Hildebrand F."/>
            <person name="Kaas R.S."/>
            <person name="Kennedy S."/>
            <person name="Kristiansen K."/>
            <person name="Kultima J.R."/>
            <person name="Leonard P."/>
            <person name="Levenez F."/>
            <person name="Lund O."/>
            <person name="Moumen B."/>
            <person name="Le Paslier D."/>
            <person name="Pons N."/>
            <person name="Pedersen O."/>
            <person name="Prifti E."/>
            <person name="Qin J."/>
            <person name="Raes J."/>
            <person name="Tap J."/>
            <person name="Tims S."/>
            <person name="Ussery D.W."/>
            <person name="Yamada T."/>
            <person name="MetaHit consortium"/>
            <person name="Renault P."/>
            <person name="Sicheritz-Ponten T."/>
            <person name="Bork P."/>
            <person name="Wang J."/>
            <person name="Brunak S."/>
            <person name="Ehrlich S.D."/>
        </authorList>
    </citation>
    <scope>NUCLEOTIDE SEQUENCE [LARGE SCALE GENOMIC DNA]</scope>
</reference>
<evidence type="ECO:0000313" key="5">
    <source>
        <dbReference type="EMBL" id="CDA71905.1"/>
    </source>
</evidence>
<dbReference type="PANTHER" id="PTHR43280">
    <property type="entry name" value="ARAC-FAMILY TRANSCRIPTIONAL REGULATOR"/>
    <property type="match status" value="1"/>
</dbReference>
<keyword evidence="1" id="KW-0805">Transcription regulation</keyword>
<dbReference type="Pfam" id="PF12833">
    <property type="entry name" value="HTH_18"/>
    <property type="match status" value="1"/>
</dbReference>
<evidence type="ECO:0000256" key="1">
    <source>
        <dbReference type="ARBA" id="ARBA00023015"/>
    </source>
</evidence>
<dbReference type="SUPFAM" id="SSF51215">
    <property type="entry name" value="Regulatory protein AraC"/>
    <property type="match status" value="1"/>
</dbReference>
<dbReference type="SMART" id="SM00342">
    <property type="entry name" value="HTH_ARAC"/>
    <property type="match status" value="1"/>
</dbReference>
<dbReference type="InterPro" id="IPR009057">
    <property type="entry name" value="Homeodomain-like_sf"/>
</dbReference>
<dbReference type="GO" id="GO:0003700">
    <property type="term" value="F:DNA-binding transcription factor activity"/>
    <property type="evidence" value="ECO:0007669"/>
    <property type="project" value="InterPro"/>
</dbReference>
<evidence type="ECO:0000256" key="3">
    <source>
        <dbReference type="ARBA" id="ARBA00023163"/>
    </source>
</evidence>
<accession>R6C8K2</accession>
<dbReference type="EMBL" id="CBCJ010000186">
    <property type="protein sequence ID" value="CDA71905.1"/>
    <property type="molecule type" value="Genomic_DNA"/>
</dbReference>
<proteinExistence type="predicted"/>
<dbReference type="Proteomes" id="UP000018362">
    <property type="component" value="Unassembled WGS sequence"/>
</dbReference>
<dbReference type="PROSITE" id="PS01124">
    <property type="entry name" value="HTH_ARAC_FAMILY_2"/>
    <property type="match status" value="1"/>
</dbReference>
<evidence type="ECO:0000259" key="4">
    <source>
        <dbReference type="PROSITE" id="PS01124"/>
    </source>
</evidence>
<dbReference type="PANTHER" id="PTHR43280:SF32">
    <property type="entry name" value="TRANSCRIPTIONAL REGULATORY PROTEIN"/>
    <property type="match status" value="1"/>
</dbReference>
<organism evidence="5 6">
    <name type="scientific">Phocaeicola coprocola CAG:162</name>
    <dbReference type="NCBI Taxonomy" id="1263040"/>
    <lineage>
        <taxon>Bacteria</taxon>
        <taxon>Pseudomonadati</taxon>
        <taxon>Bacteroidota</taxon>
        <taxon>Bacteroidia</taxon>
        <taxon>Bacteroidales</taxon>
        <taxon>Bacteroidaceae</taxon>
        <taxon>Phocaeicola</taxon>
    </lineage>
</organism>
<keyword evidence="3" id="KW-0804">Transcription</keyword>
<dbReference type="InterPro" id="IPR018060">
    <property type="entry name" value="HTH_AraC"/>
</dbReference>
<dbReference type="SUPFAM" id="SSF46689">
    <property type="entry name" value="Homeodomain-like"/>
    <property type="match status" value="1"/>
</dbReference>
<sequence length="307" mass="35671">MVKNVLENGIWHNSDLDKNAAYKDDRIAIVDSIQSLKNGQTNLAAMVKVDAVLLVFCVKGKASFFINGNSYMLHPNDLMICVPNIVFEKSMISIDFEMRAVILSPEYMKSMVLFECSSWSFRSFVEQHPVFSLNNDEARLFKQYYNLLYEKLTGTPRKHQKELFDALLEMFHYDFYDTMERFYNENPKTFSSSEVLFRNFLELLNVPGNNCRKVAFYADKLHVSPKYLSAVCKEVSGQTAFELINQYVLKNVKYMLQWSPKSIKEIAMELDFPNLSFFGKYVKRYLGVSPKQYREQLSSDTSSKISD</sequence>